<dbReference type="Gene3D" id="1.10.10.1330">
    <property type="entry name" value="RNA polymerase sigma-54 factor, core-binding domain"/>
    <property type="match status" value="1"/>
</dbReference>
<dbReference type="Pfam" id="PF00309">
    <property type="entry name" value="Sigma54_AID"/>
    <property type="match status" value="1"/>
</dbReference>
<keyword evidence="3" id="KW-0808">Transferase</keyword>
<dbReference type="PROSITE" id="PS50044">
    <property type="entry name" value="SIGMA54_3"/>
    <property type="match status" value="1"/>
</dbReference>
<evidence type="ECO:0000256" key="3">
    <source>
        <dbReference type="ARBA" id="ARBA00022679"/>
    </source>
</evidence>
<keyword evidence="8" id="KW-0804">Transcription</keyword>
<dbReference type="Gene3D" id="1.10.10.60">
    <property type="entry name" value="Homeodomain-like"/>
    <property type="match status" value="1"/>
</dbReference>
<dbReference type="RefSeq" id="WP_075036944.1">
    <property type="nucleotide sequence ID" value="NZ_FOSB01000007.1"/>
</dbReference>
<dbReference type="InterPro" id="IPR000394">
    <property type="entry name" value="RNA_pol_sigma_54"/>
</dbReference>
<evidence type="ECO:0000313" key="12">
    <source>
        <dbReference type="Proteomes" id="UP000183557"/>
    </source>
</evidence>
<dbReference type="InterPro" id="IPR038709">
    <property type="entry name" value="RpoN_core-bd_sf"/>
</dbReference>
<dbReference type="EMBL" id="FOSB01000007">
    <property type="protein sequence ID" value="SFK08013.1"/>
    <property type="molecule type" value="Genomic_DNA"/>
</dbReference>
<dbReference type="GO" id="GO:0016779">
    <property type="term" value="F:nucleotidyltransferase activity"/>
    <property type="evidence" value="ECO:0007669"/>
    <property type="project" value="UniProtKB-KW"/>
</dbReference>
<dbReference type="GO" id="GO:0003677">
    <property type="term" value="F:DNA binding"/>
    <property type="evidence" value="ECO:0007669"/>
    <property type="project" value="UniProtKB-KW"/>
</dbReference>
<protein>
    <submittedName>
        <fullName evidence="11">RNA polymerase, sigma 54 subunit, RpoN/SigL</fullName>
    </submittedName>
</protein>
<dbReference type="GO" id="GO:0000428">
    <property type="term" value="C:DNA-directed RNA polymerase complex"/>
    <property type="evidence" value="ECO:0007669"/>
    <property type="project" value="UniProtKB-KW"/>
</dbReference>
<keyword evidence="12" id="KW-1185">Reference proteome</keyword>
<dbReference type="Pfam" id="PF04963">
    <property type="entry name" value="Sigma54_CBD"/>
    <property type="match status" value="1"/>
</dbReference>
<dbReference type="GO" id="GO:0006352">
    <property type="term" value="P:DNA-templated transcription initiation"/>
    <property type="evidence" value="ECO:0007669"/>
    <property type="project" value="InterPro"/>
</dbReference>
<feature type="domain" description="RNA polymerase sigma factor 54 core-binding" evidence="10">
    <location>
        <begin position="69"/>
        <end position="238"/>
    </location>
</feature>
<proteinExistence type="inferred from homology"/>
<evidence type="ECO:0000256" key="1">
    <source>
        <dbReference type="ARBA" id="ARBA00008798"/>
    </source>
</evidence>
<evidence type="ECO:0000313" key="11">
    <source>
        <dbReference type="EMBL" id="SFK08013.1"/>
    </source>
</evidence>
<dbReference type="PROSITE" id="PS00717">
    <property type="entry name" value="SIGMA54_1"/>
    <property type="match status" value="1"/>
</dbReference>
<comment type="similarity">
    <text evidence="1">Belongs to the sigma-54 factor family.</text>
</comment>
<evidence type="ECO:0000256" key="7">
    <source>
        <dbReference type="ARBA" id="ARBA00023125"/>
    </source>
</evidence>
<dbReference type="GO" id="GO:0001216">
    <property type="term" value="F:DNA-binding transcription activator activity"/>
    <property type="evidence" value="ECO:0007669"/>
    <property type="project" value="InterPro"/>
</dbReference>
<keyword evidence="5" id="KW-0805">Transcription regulation</keyword>
<dbReference type="PRINTS" id="PR00045">
    <property type="entry name" value="SIGMA54FCT"/>
</dbReference>
<evidence type="ECO:0000256" key="5">
    <source>
        <dbReference type="ARBA" id="ARBA00023015"/>
    </source>
</evidence>
<evidence type="ECO:0000259" key="10">
    <source>
        <dbReference type="Pfam" id="PF04963"/>
    </source>
</evidence>
<evidence type="ECO:0000256" key="8">
    <source>
        <dbReference type="ARBA" id="ARBA00023163"/>
    </source>
</evidence>
<keyword evidence="4" id="KW-0548">Nucleotidyltransferase</keyword>
<reference evidence="12" key="1">
    <citation type="submission" date="2016-10" db="EMBL/GenBank/DDBJ databases">
        <authorList>
            <person name="Varghese N."/>
            <person name="Submissions S."/>
        </authorList>
    </citation>
    <scope>NUCLEOTIDE SEQUENCE [LARGE SCALE GENOMIC DNA]</scope>
    <source>
        <strain evidence="12">CGMCC 1.3704</strain>
    </source>
</reference>
<keyword evidence="2" id="KW-0240">DNA-directed RNA polymerase</keyword>
<evidence type="ECO:0000259" key="9">
    <source>
        <dbReference type="Pfam" id="PF04552"/>
    </source>
</evidence>
<dbReference type="PROSITE" id="PS00718">
    <property type="entry name" value="SIGMA54_2"/>
    <property type="match status" value="1"/>
</dbReference>
<dbReference type="NCBIfam" id="TIGR02395">
    <property type="entry name" value="rpoN_sigma"/>
    <property type="match status" value="1"/>
</dbReference>
<keyword evidence="7" id="KW-0238">DNA-binding</keyword>
<feature type="domain" description="RNA polymerase sigma factor 54 DNA-binding" evidence="9">
    <location>
        <begin position="268"/>
        <end position="424"/>
    </location>
</feature>
<dbReference type="InterPro" id="IPR007634">
    <property type="entry name" value="RNA_pol_sigma_54_DNA-bd"/>
</dbReference>
<gene>
    <name evidence="11" type="ORF">SAMN04487936_1075</name>
</gene>
<accession>A0A1I3WLJ1</accession>
<sequence>MKLELSQKQTTGLLMTAEMRQAITMLQWSSADLWNRVQREVNENPILTLDSPGNFPTFRGNREAYQDQIDKIAHEHKGWRDSLVEQAGYLKISPSLKEVLLFLIGNLDGRGFCKISEEEAADQLGVPVSKVTHARRLLLQFEPFGVGCYDFKEFLMLQIEGQYPDSSLLGILVSYHLEELAEGNFGKVAQALEVEDNRVEDAFNLIKTLEPRPLLSTDDTDVLPVMPDLILEKGEGGYLLHDPLSISKQIKWDEPLLKMYEQGQEAYEYLDGCYKRARWLFQCIEQRRKTVLLVAEAIIKHQKRFLNGGSLKPLTLKDIAETIGLHESTVSRAVANKVIQTPDGIIEMKSFFITGYKTSQGAEYSSQHIKEWIKTLIYEENPLKALSDQKISSELHAKYNVKISRRTIAKYRESLNLPSSSKRKAAARDNVVLSGLLHS</sequence>
<dbReference type="PANTHER" id="PTHR32248">
    <property type="entry name" value="RNA POLYMERASE SIGMA-54 FACTOR"/>
    <property type="match status" value="1"/>
</dbReference>
<dbReference type="PANTHER" id="PTHR32248:SF4">
    <property type="entry name" value="RNA POLYMERASE SIGMA-54 FACTOR"/>
    <property type="match status" value="1"/>
</dbReference>
<keyword evidence="6" id="KW-0731">Sigma factor</keyword>
<dbReference type="Pfam" id="PF04552">
    <property type="entry name" value="Sigma54_DBD"/>
    <property type="match status" value="1"/>
</dbReference>
<dbReference type="AlphaFoldDB" id="A0A1I3WLJ1"/>
<dbReference type="GO" id="GO:0016987">
    <property type="term" value="F:sigma factor activity"/>
    <property type="evidence" value="ECO:0007669"/>
    <property type="project" value="UniProtKB-KW"/>
</dbReference>
<organism evidence="11 12">
    <name type="scientific">Halobacillus dabanensis</name>
    <dbReference type="NCBI Taxonomy" id="240302"/>
    <lineage>
        <taxon>Bacteria</taxon>
        <taxon>Bacillati</taxon>
        <taxon>Bacillota</taxon>
        <taxon>Bacilli</taxon>
        <taxon>Bacillales</taxon>
        <taxon>Bacillaceae</taxon>
        <taxon>Halobacillus</taxon>
    </lineage>
</organism>
<name>A0A1I3WLJ1_HALDA</name>
<dbReference type="PIRSF" id="PIRSF000774">
    <property type="entry name" value="RpoN"/>
    <property type="match status" value="1"/>
</dbReference>
<evidence type="ECO:0000256" key="2">
    <source>
        <dbReference type="ARBA" id="ARBA00022478"/>
    </source>
</evidence>
<dbReference type="InterPro" id="IPR007046">
    <property type="entry name" value="RNA_pol_sigma_54_core-bd"/>
</dbReference>
<evidence type="ECO:0000256" key="4">
    <source>
        <dbReference type="ARBA" id="ARBA00022695"/>
    </source>
</evidence>
<dbReference type="Proteomes" id="UP000183557">
    <property type="component" value="Unassembled WGS sequence"/>
</dbReference>
<evidence type="ECO:0000256" key="6">
    <source>
        <dbReference type="ARBA" id="ARBA00023082"/>
    </source>
</evidence>